<proteinExistence type="predicted"/>
<dbReference type="AlphaFoldDB" id="A0A1I6H1E1"/>
<evidence type="ECO:0000313" key="1">
    <source>
        <dbReference type="EMBL" id="SFR48137.1"/>
    </source>
</evidence>
<dbReference type="PROSITE" id="PS51318">
    <property type="entry name" value="TAT"/>
    <property type="match status" value="1"/>
</dbReference>
<dbReference type="Proteomes" id="UP000198531">
    <property type="component" value="Unassembled WGS sequence"/>
</dbReference>
<dbReference type="InterPro" id="IPR006311">
    <property type="entry name" value="TAT_signal"/>
</dbReference>
<keyword evidence="2" id="KW-1185">Reference proteome</keyword>
<name>A0A1I6H1E1_9EURY</name>
<reference evidence="2" key="1">
    <citation type="submission" date="2016-10" db="EMBL/GenBank/DDBJ databases">
        <authorList>
            <person name="Varghese N."/>
            <person name="Submissions S."/>
        </authorList>
    </citation>
    <scope>NUCLEOTIDE SEQUENCE [LARGE SCALE GENOMIC DNA]</scope>
    <source>
        <strain evidence="2">CGMCC 1.7736</strain>
    </source>
</reference>
<dbReference type="EMBL" id="FOYT01000001">
    <property type="protein sequence ID" value="SFR48137.1"/>
    <property type="molecule type" value="Genomic_DNA"/>
</dbReference>
<gene>
    <name evidence="1" type="ORF">SAMN04487947_1956</name>
</gene>
<organism evidence="1 2">
    <name type="scientific">Halogeometricum rufum</name>
    <dbReference type="NCBI Taxonomy" id="553469"/>
    <lineage>
        <taxon>Archaea</taxon>
        <taxon>Methanobacteriati</taxon>
        <taxon>Methanobacteriota</taxon>
        <taxon>Stenosarchaea group</taxon>
        <taxon>Halobacteria</taxon>
        <taxon>Halobacteriales</taxon>
        <taxon>Haloferacaceae</taxon>
        <taxon>Halogeometricum</taxon>
    </lineage>
</organism>
<dbReference type="RefSeq" id="WP_089806886.1">
    <property type="nucleotide sequence ID" value="NZ_FOYT01000001.1"/>
</dbReference>
<sequence>MRRNTRSQGRTTRRTFLAGIGAAATVSAVGVAGAKPDGAPRKVVLRSKDADALAARAFPTTDEAYSKRGSWFTTGDDADGPAGTDKLQFYLVPTAKPLNLGSFTLGDVQSLTYHTKKVGAPVDGNNAPNIYVNVYTEPDGVDDTASWYGYRLTLEPYLSRNLSAPADEWVEWSTESGTNQLTVFDAAKAGVFGFYGQPTLQELQSGTVNWQQDYGYGVDEEIDYASEVVKFIVFDTGSGWADSYEGYLDAIELVVNAGRGNSGKPTALRIELEA</sequence>
<protein>
    <submittedName>
        <fullName evidence="1">Uncharacterized protein</fullName>
    </submittedName>
</protein>
<dbReference type="OrthoDB" id="383527at2157"/>
<accession>A0A1I6H1E1</accession>
<evidence type="ECO:0000313" key="2">
    <source>
        <dbReference type="Proteomes" id="UP000198531"/>
    </source>
</evidence>